<dbReference type="EMBL" id="GGEC01062213">
    <property type="protein sequence ID" value="MBX42697.1"/>
    <property type="molecule type" value="Transcribed_RNA"/>
</dbReference>
<dbReference type="AlphaFoldDB" id="A0A2P2NJQ3"/>
<accession>A0A2P2NJQ3</accession>
<name>A0A2P2NJQ3_RHIMU</name>
<protein>
    <submittedName>
        <fullName evidence="1">Uncharacterized protein</fullName>
    </submittedName>
</protein>
<evidence type="ECO:0000313" key="1">
    <source>
        <dbReference type="EMBL" id="MBX42697.1"/>
    </source>
</evidence>
<organism evidence="1">
    <name type="scientific">Rhizophora mucronata</name>
    <name type="common">Asiatic mangrove</name>
    <dbReference type="NCBI Taxonomy" id="61149"/>
    <lineage>
        <taxon>Eukaryota</taxon>
        <taxon>Viridiplantae</taxon>
        <taxon>Streptophyta</taxon>
        <taxon>Embryophyta</taxon>
        <taxon>Tracheophyta</taxon>
        <taxon>Spermatophyta</taxon>
        <taxon>Magnoliopsida</taxon>
        <taxon>eudicotyledons</taxon>
        <taxon>Gunneridae</taxon>
        <taxon>Pentapetalae</taxon>
        <taxon>rosids</taxon>
        <taxon>fabids</taxon>
        <taxon>Malpighiales</taxon>
        <taxon>Rhizophoraceae</taxon>
        <taxon>Rhizophora</taxon>
    </lineage>
</organism>
<reference evidence="1" key="1">
    <citation type="submission" date="2018-02" db="EMBL/GenBank/DDBJ databases">
        <title>Rhizophora mucronata_Transcriptome.</title>
        <authorList>
            <person name="Meera S.P."/>
            <person name="Sreeshan A."/>
            <person name="Augustine A."/>
        </authorList>
    </citation>
    <scope>NUCLEOTIDE SEQUENCE</scope>
    <source>
        <tissue evidence="1">Leaf</tissue>
    </source>
</reference>
<proteinExistence type="predicted"/>
<sequence length="33" mass="3902">MFNGELITITSMFYYQFLFHFRMGSSIRVAVGH</sequence>